<dbReference type="SUPFAM" id="SSF56801">
    <property type="entry name" value="Acetyl-CoA synthetase-like"/>
    <property type="match status" value="1"/>
</dbReference>
<name>A0A3M7MCH0_9PLEO</name>
<dbReference type="InterPro" id="IPR009081">
    <property type="entry name" value="PP-bd_ACP"/>
</dbReference>
<evidence type="ECO:0000256" key="2">
    <source>
        <dbReference type="ARBA" id="ARBA00022553"/>
    </source>
</evidence>
<evidence type="ECO:0000313" key="5">
    <source>
        <dbReference type="EMBL" id="RMZ72064.1"/>
    </source>
</evidence>
<dbReference type="GO" id="GO:0031177">
    <property type="term" value="F:phosphopantetheine binding"/>
    <property type="evidence" value="ECO:0007669"/>
    <property type="project" value="TreeGrafter"/>
</dbReference>
<dbReference type="SUPFAM" id="SSF47336">
    <property type="entry name" value="ACP-like"/>
    <property type="match status" value="1"/>
</dbReference>
<dbReference type="FunFam" id="1.10.1200.10:FF:000005">
    <property type="entry name" value="Nonribosomal peptide synthetase 1"/>
    <property type="match status" value="1"/>
</dbReference>
<dbReference type="GO" id="GO:0044550">
    <property type="term" value="P:secondary metabolite biosynthetic process"/>
    <property type="evidence" value="ECO:0007669"/>
    <property type="project" value="TreeGrafter"/>
</dbReference>
<dbReference type="PROSITE" id="PS00012">
    <property type="entry name" value="PHOSPHOPANTETHEINE"/>
    <property type="match status" value="1"/>
</dbReference>
<proteinExistence type="predicted"/>
<protein>
    <submittedName>
        <fullName evidence="5">Destruxin synthetase</fullName>
    </submittedName>
</protein>
<keyword evidence="1" id="KW-0596">Phosphopantetheine</keyword>
<dbReference type="PANTHER" id="PTHR45527:SF1">
    <property type="entry name" value="FATTY ACID SYNTHASE"/>
    <property type="match status" value="1"/>
</dbReference>
<dbReference type="InterPro" id="IPR025714">
    <property type="entry name" value="Methyltranfer_dom"/>
</dbReference>
<dbReference type="Gene3D" id="1.10.1200.10">
    <property type="entry name" value="ACP-like"/>
    <property type="match status" value="1"/>
</dbReference>
<feature type="domain" description="Carrier" evidence="4">
    <location>
        <begin position="438"/>
        <end position="520"/>
    </location>
</feature>
<keyword evidence="2" id="KW-0597">Phosphoprotein</keyword>
<dbReference type="Proteomes" id="UP000265663">
    <property type="component" value="Unassembled WGS sequence"/>
</dbReference>
<keyword evidence="6" id="KW-1185">Reference proteome</keyword>
<dbReference type="GO" id="GO:0005737">
    <property type="term" value="C:cytoplasm"/>
    <property type="evidence" value="ECO:0007669"/>
    <property type="project" value="TreeGrafter"/>
</dbReference>
<organism evidence="5 6">
    <name type="scientific">Pyrenophora seminiperda CCB06</name>
    <dbReference type="NCBI Taxonomy" id="1302712"/>
    <lineage>
        <taxon>Eukaryota</taxon>
        <taxon>Fungi</taxon>
        <taxon>Dikarya</taxon>
        <taxon>Ascomycota</taxon>
        <taxon>Pezizomycotina</taxon>
        <taxon>Dothideomycetes</taxon>
        <taxon>Pleosporomycetidae</taxon>
        <taxon>Pleosporales</taxon>
        <taxon>Pleosporineae</taxon>
        <taxon>Pleosporaceae</taxon>
        <taxon>Pyrenophora</taxon>
    </lineage>
</organism>
<dbReference type="Pfam" id="PF13847">
    <property type="entry name" value="Methyltransf_31"/>
    <property type="match status" value="1"/>
</dbReference>
<dbReference type="Gene3D" id="3.40.50.150">
    <property type="entry name" value="Vaccinia Virus protein VP39"/>
    <property type="match status" value="1"/>
</dbReference>
<dbReference type="SUPFAM" id="SSF52777">
    <property type="entry name" value="CoA-dependent acyltransferases"/>
    <property type="match status" value="1"/>
</dbReference>
<dbReference type="EMBL" id="KE747829">
    <property type="protein sequence ID" value="RMZ72064.1"/>
    <property type="molecule type" value="Genomic_DNA"/>
</dbReference>
<dbReference type="InterPro" id="IPR006162">
    <property type="entry name" value="Ppantetheine_attach_site"/>
</dbReference>
<evidence type="ECO:0000313" key="6">
    <source>
        <dbReference type="Proteomes" id="UP000265663"/>
    </source>
</evidence>
<accession>A0A3M7MCH0</accession>
<dbReference type="Pfam" id="PF00550">
    <property type="entry name" value="PP-binding"/>
    <property type="match status" value="1"/>
</dbReference>
<evidence type="ECO:0000256" key="3">
    <source>
        <dbReference type="ARBA" id="ARBA00022598"/>
    </source>
</evidence>
<dbReference type="GO" id="GO:0016874">
    <property type="term" value="F:ligase activity"/>
    <property type="evidence" value="ECO:0007669"/>
    <property type="project" value="UniProtKB-KW"/>
</dbReference>
<evidence type="ECO:0000256" key="1">
    <source>
        <dbReference type="ARBA" id="ARBA00022450"/>
    </source>
</evidence>
<reference evidence="5 6" key="1">
    <citation type="journal article" date="2014" name="PLoS ONE">
        <title>De novo Genome Assembly of the Fungal Plant Pathogen Pyrenophora semeniperda.</title>
        <authorList>
            <person name="Soliai M.M."/>
            <person name="Meyer S.E."/>
            <person name="Udall J.A."/>
            <person name="Elzinga D.E."/>
            <person name="Hermansen R.A."/>
            <person name="Bodily P.M."/>
            <person name="Hart A.A."/>
            <person name="Coleman C.E."/>
        </authorList>
    </citation>
    <scope>NUCLEOTIDE SEQUENCE [LARGE SCALE GENOMIC DNA]</scope>
    <source>
        <strain evidence="5 6">CCB06</strain>
        <tissue evidence="5">Mycelium</tissue>
    </source>
</reference>
<keyword evidence="3" id="KW-0436">Ligase</keyword>
<dbReference type="InterPro" id="IPR029063">
    <property type="entry name" value="SAM-dependent_MTases_sf"/>
</dbReference>
<dbReference type="AlphaFoldDB" id="A0A3M7MCH0"/>
<dbReference type="PROSITE" id="PS50075">
    <property type="entry name" value="CARRIER"/>
    <property type="match status" value="1"/>
</dbReference>
<dbReference type="InterPro" id="IPR045851">
    <property type="entry name" value="AMP-bd_C_sf"/>
</dbReference>
<dbReference type="PANTHER" id="PTHR45527">
    <property type="entry name" value="NONRIBOSOMAL PEPTIDE SYNTHETASE"/>
    <property type="match status" value="1"/>
</dbReference>
<dbReference type="SUPFAM" id="SSF53335">
    <property type="entry name" value="S-adenosyl-L-methionine-dependent methyltransferases"/>
    <property type="match status" value="1"/>
</dbReference>
<gene>
    <name evidence="5" type="ORF">GMOD_00007055</name>
</gene>
<dbReference type="GO" id="GO:0043041">
    <property type="term" value="P:amino acid activation for nonribosomal peptide biosynthetic process"/>
    <property type="evidence" value="ECO:0007669"/>
    <property type="project" value="TreeGrafter"/>
</dbReference>
<dbReference type="InterPro" id="IPR036736">
    <property type="entry name" value="ACP-like_sf"/>
</dbReference>
<evidence type="ECO:0000259" key="4">
    <source>
        <dbReference type="PROSITE" id="PS50075"/>
    </source>
</evidence>
<sequence length="684" mass="78226">MWLDETIQTIHTIARGQLRHVLEIGSGSGMILFNLGNSLTSYTGFEPSRKAVEFITETAKSIPSLANKVNMHKATAADLSHVELPLRANLVILNSVVQYFPSQDYLFNVIQELLRVDGAEILFFGDVRSHALHQEFFATRALHMAGERASREDLRRIVEDMQQVERELLVDPGFFTSLTRRLPNLVRHVEIQPKRMRVTNELSSYRYTAVVYTRSWNPPCGELQNIPDENWIDFQAQNLDRGSLQEQLKDASSKHPMAISNIPFAKTVFGKCLSRSLNDDKFRTPIHAGWTSLIEQEAEQIPSLAAVDLDEMAKEAGCHVQVSWNRQHSQQGGLDAIFYHQQATIDDRKTEPIFRFPTDHTNRPQQTFTNQPLRQQLVKEVQQQLDELLKLQLPSYMVPQSVYVLDNFPINQNSKVDRKALVQRIRTQSAASQDIIQRELTREEHQIQQLLARVLNIQPDRISLEDSFFQLGGDSIAAMKLVAAAREEGIQFTVANIFRQPKLVDLATVAQFSQRVAEEEPIQPYSLLSPAQKDQLLHDIPMNASNLDRKDIVDILPTTWMQNFFISRGIDIRGLAFNYFYFDLGTKVDASCLRHSVPILVQQFPILRTRFAYVEGKLWQVVLRNPDIPFSEFQLDMSLDDASGTVCAQNSRDSHPLQLSTSGDPYFTRSIRRRLFPINRKNAF</sequence>
<dbReference type="InterPro" id="IPR023213">
    <property type="entry name" value="CAT-like_dom_sf"/>
</dbReference>
<dbReference type="OrthoDB" id="416786at2759"/>
<dbReference type="Gene3D" id="3.30.559.10">
    <property type="entry name" value="Chloramphenicol acetyltransferase-like domain"/>
    <property type="match status" value="1"/>
</dbReference>
<dbReference type="Gene3D" id="3.30.300.30">
    <property type="match status" value="1"/>
</dbReference>